<evidence type="ECO:0000256" key="3">
    <source>
        <dbReference type="ARBA" id="ARBA00023002"/>
    </source>
</evidence>
<dbReference type="InterPro" id="IPR036188">
    <property type="entry name" value="FAD/NAD-bd_sf"/>
</dbReference>
<evidence type="ECO:0000256" key="2">
    <source>
        <dbReference type="ARBA" id="ARBA00022827"/>
    </source>
</evidence>
<dbReference type="PRINTS" id="PR00420">
    <property type="entry name" value="RNGMNOXGNASE"/>
</dbReference>
<dbReference type="InterPro" id="IPR002938">
    <property type="entry name" value="FAD-bd"/>
</dbReference>
<dbReference type="AlphaFoldDB" id="A0ABD3PY72"/>
<dbReference type="Gene3D" id="3.50.50.60">
    <property type="entry name" value="FAD/NAD(P)-binding domain"/>
    <property type="match status" value="2"/>
</dbReference>
<name>A0ABD3PY72_9STRA</name>
<dbReference type="Pfam" id="PF01494">
    <property type="entry name" value="FAD_binding_3"/>
    <property type="match status" value="1"/>
</dbReference>
<reference evidence="5 6" key="1">
    <citation type="journal article" date="2020" name="G3 (Bethesda)">
        <title>Improved Reference Genome for Cyclotella cryptica CCMP332, a Model for Cell Wall Morphogenesis, Salinity Adaptation, and Lipid Production in Diatoms (Bacillariophyta).</title>
        <authorList>
            <person name="Roberts W.R."/>
            <person name="Downey K.M."/>
            <person name="Ruck E.C."/>
            <person name="Traller J.C."/>
            <person name="Alverson A.J."/>
        </authorList>
    </citation>
    <scope>NUCLEOTIDE SEQUENCE [LARGE SCALE GENOMIC DNA]</scope>
    <source>
        <strain evidence="5 6">CCMP332</strain>
    </source>
</reference>
<sequence length="593" mass="64589">MFGADDIEKEAKLEGDEANLLYKGGHGGYSPAAKTGGKRLQTITSSNGFSTPKQFLGLRAVFRIEKISILQTALSASGSSTLVAESPQPVQKVAIIGAGIAGLGLAHALLAPEITTNTKTNIKVDIFDSRLELDENAGSGIQLTGGLVALNEISPSLYRKVADASLPLEHVVSRCRPWFGTNRNDAEHGWKVLELDIQKAIRDDAAVRSQSETKDGNNEHTLVTDEREVVAYTILRGTLQRILHEELLREYGIQVQFGRRLRGLSFSPEDITQGGIMCQFKDGTVSGPYDLVIGCDGIQSVVKQYIDTGEIKSVDEGKDGRYSKSRSSAIYSGIRITFAIQAGEAEEASMSASGARFTQFFGNGAYALTSSYGAGREKLPARGAFLIYSDPNYCGPFERKRDFGATGFVAKASENVDWTQDNRVPREHISDCLAILQSASIPGSTVAKIVQSSSRFFDLGVYFHNPFSWNGWSREIPNNLQTHTGKFAVLAGDAAHAMPPFLGQGANQALQDAFVLASQIHRYNNEVQLRAGMIQNIDITPADLNLKDVLKEYEHMRWLPTTLITAKAAFLGYLEIGSGWAGYFRLVAMCHDS</sequence>
<dbReference type="PANTHER" id="PTHR46720">
    <property type="entry name" value="HYDROXYLASE, PUTATIVE (AFU_ORTHOLOGUE AFUA_3G01460)-RELATED"/>
    <property type="match status" value="1"/>
</dbReference>
<evidence type="ECO:0000313" key="5">
    <source>
        <dbReference type="EMBL" id="KAL3792509.1"/>
    </source>
</evidence>
<dbReference type="PANTHER" id="PTHR46720:SF3">
    <property type="entry name" value="FAD-BINDING DOMAIN-CONTAINING PROTEIN-RELATED"/>
    <property type="match status" value="1"/>
</dbReference>
<keyword evidence="3" id="KW-0560">Oxidoreductase</keyword>
<dbReference type="InterPro" id="IPR051104">
    <property type="entry name" value="FAD_monoxygenase"/>
</dbReference>
<comment type="caution">
    <text evidence="5">The sequence shown here is derived from an EMBL/GenBank/DDBJ whole genome shotgun (WGS) entry which is preliminary data.</text>
</comment>
<feature type="domain" description="FAD-binding" evidence="4">
    <location>
        <begin position="489"/>
        <end position="520"/>
    </location>
</feature>
<accession>A0ABD3PY72</accession>
<dbReference type="EMBL" id="JABMIG020000101">
    <property type="protein sequence ID" value="KAL3792509.1"/>
    <property type="molecule type" value="Genomic_DNA"/>
</dbReference>
<keyword evidence="2" id="KW-0274">FAD</keyword>
<organism evidence="5 6">
    <name type="scientific">Cyclotella cryptica</name>
    <dbReference type="NCBI Taxonomy" id="29204"/>
    <lineage>
        <taxon>Eukaryota</taxon>
        <taxon>Sar</taxon>
        <taxon>Stramenopiles</taxon>
        <taxon>Ochrophyta</taxon>
        <taxon>Bacillariophyta</taxon>
        <taxon>Coscinodiscophyceae</taxon>
        <taxon>Thalassiosirophycidae</taxon>
        <taxon>Stephanodiscales</taxon>
        <taxon>Stephanodiscaceae</taxon>
        <taxon>Cyclotella</taxon>
    </lineage>
</organism>
<keyword evidence="1" id="KW-0285">Flavoprotein</keyword>
<dbReference type="Proteomes" id="UP001516023">
    <property type="component" value="Unassembled WGS sequence"/>
</dbReference>
<keyword evidence="6" id="KW-1185">Reference proteome</keyword>
<protein>
    <recommendedName>
        <fullName evidence="4">FAD-binding domain-containing protein</fullName>
    </recommendedName>
</protein>
<evidence type="ECO:0000313" key="6">
    <source>
        <dbReference type="Proteomes" id="UP001516023"/>
    </source>
</evidence>
<dbReference type="SUPFAM" id="SSF51905">
    <property type="entry name" value="FAD/NAD(P)-binding domain"/>
    <property type="match status" value="1"/>
</dbReference>
<gene>
    <name evidence="5" type="ORF">HJC23_008431</name>
</gene>
<evidence type="ECO:0000259" key="4">
    <source>
        <dbReference type="Pfam" id="PF01494"/>
    </source>
</evidence>
<dbReference type="GO" id="GO:0016491">
    <property type="term" value="F:oxidoreductase activity"/>
    <property type="evidence" value="ECO:0007669"/>
    <property type="project" value="UniProtKB-KW"/>
</dbReference>
<proteinExistence type="predicted"/>
<evidence type="ECO:0000256" key="1">
    <source>
        <dbReference type="ARBA" id="ARBA00022630"/>
    </source>
</evidence>